<gene>
    <name evidence="1" type="ORF">M422DRAFT_61644</name>
</gene>
<evidence type="ECO:0000313" key="1">
    <source>
        <dbReference type="EMBL" id="KIJ31527.1"/>
    </source>
</evidence>
<dbReference type="Proteomes" id="UP000054279">
    <property type="component" value="Unassembled WGS sequence"/>
</dbReference>
<evidence type="ECO:0000313" key="2">
    <source>
        <dbReference type="Proteomes" id="UP000054279"/>
    </source>
</evidence>
<reference evidence="1 2" key="1">
    <citation type="submission" date="2014-06" db="EMBL/GenBank/DDBJ databases">
        <title>Evolutionary Origins and Diversification of the Mycorrhizal Mutualists.</title>
        <authorList>
            <consortium name="DOE Joint Genome Institute"/>
            <consortium name="Mycorrhizal Genomics Consortium"/>
            <person name="Kohler A."/>
            <person name="Kuo A."/>
            <person name="Nagy L.G."/>
            <person name="Floudas D."/>
            <person name="Copeland A."/>
            <person name="Barry K.W."/>
            <person name="Cichocki N."/>
            <person name="Veneault-Fourrey C."/>
            <person name="LaButti K."/>
            <person name="Lindquist E.A."/>
            <person name="Lipzen A."/>
            <person name="Lundell T."/>
            <person name="Morin E."/>
            <person name="Murat C."/>
            <person name="Riley R."/>
            <person name="Ohm R."/>
            <person name="Sun H."/>
            <person name="Tunlid A."/>
            <person name="Henrissat B."/>
            <person name="Grigoriev I.V."/>
            <person name="Hibbett D.S."/>
            <person name="Martin F."/>
        </authorList>
    </citation>
    <scope>NUCLEOTIDE SEQUENCE [LARGE SCALE GENOMIC DNA]</scope>
    <source>
        <strain evidence="1 2">SS14</strain>
    </source>
</reference>
<dbReference type="PANTHER" id="PTHR31912">
    <property type="entry name" value="IP13529P"/>
    <property type="match status" value="1"/>
</dbReference>
<dbReference type="HOGENOM" id="CLU_004591_2_0_1"/>
<proteinExistence type="predicted"/>
<dbReference type="PANTHER" id="PTHR31912:SF34">
    <property type="entry name" value="NOTOCHORD-RELATED PROTEIN"/>
    <property type="match status" value="1"/>
</dbReference>
<dbReference type="EMBL" id="KN837241">
    <property type="protein sequence ID" value="KIJ31527.1"/>
    <property type="molecule type" value="Genomic_DNA"/>
</dbReference>
<keyword evidence="2" id="KW-1185">Reference proteome</keyword>
<accession>A0A0C9UQY6</accession>
<dbReference type="OrthoDB" id="2246127at2759"/>
<organism evidence="1 2">
    <name type="scientific">Sphaerobolus stellatus (strain SS14)</name>
    <dbReference type="NCBI Taxonomy" id="990650"/>
    <lineage>
        <taxon>Eukaryota</taxon>
        <taxon>Fungi</taxon>
        <taxon>Dikarya</taxon>
        <taxon>Basidiomycota</taxon>
        <taxon>Agaricomycotina</taxon>
        <taxon>Agaricomycetes</taxon>
        <taxon>Phallomycetidae</taxon>
        <taxon>Geastrales</taxon>
        <taxon>Sphaerobolaceae</taxon>
        <taxon>Sphaerobolus</taxon>
    </lineage>
</organism>
<dbReference type="AlphaFoldDB" id="A0A0C9UQY6"/>
<sequence>MRHCGCMDVPSFAALRKTQTCLSKEVGVPTRLHHGNTGTVFFMNDLPTLLAMDYANPQVRPHLHFYPEARAVQISEAWQARKWVKEIEWDKLTPMVSVHGKHFYVGEMAETSKGDLVIPLRWVKRDGILCGDSLRVIYYEATGRSVIQENQLVAVPVEELKFNYLHLQEEDVVIHLAGSKQWKEAMPNPLREIAKGRPMYTSFVKAWGDDVSGNMTKQYNPHLNIYVQHSNLPHRLLSQEYFVRFLSTSPSASSAEQFAGLVNQITQVNLFLPWDCLHNEEICFRVLVHSLPADNPQQSESGSHIGLHANHFCRACHAGGTHQQKESLEGYHALFSPGVPRTAKETLIMIEEQLFLAGLGVATSVEEHQRESGVKDSTAQRWIELILRRAVEIQKQHIFHPETRDPRLSNRKIKGEVRKQIVEEIKLEIQYELRKWLLTQPPEEYAKHLLNSSARKNILSGIHYNALLAQEELDVNRDTPVEILHTYLLGNTKYVWHSTNTTWDVPQCQIFALRLQSTSTLGLGIPPIAGKYMLQYRNNLIGRHFKSLQQVAIFHLQADLCSPLFLELWKVTGELGALLWYHSIENMDEYLADLRILIDNLLDIWCLIDPSKITVKPKLHILIFEAYNGVFRMCSILSNHQAPSRDIAISLSDMEQIKHIVSGGYWQHENGTWLCAGSLVRQMWNDNPIIHRHLGWADSIPPSPGYVKLKARKKRNPRAWLETSAHVCQPSPLSDPNILWSDCISVIARSGDVCQVGSWVFFEHMVGTAAGRIEEIISSLNGLVFITLTGFDVSDTRDSRHNMPTLRRKNGDHRLMTIIPKDILFDFNVQHNCVLGGCGPTGEHRQRQERMESNIIENFIVHTDDDNFVINMHAIHNAALTRKVLPRNLTQPMPYSTEREELHALQASKLRVVQAEKRAVTAAKTAATRAKKAAGSIAKQGGGEVGEIIS</sequence>
<name>A0A0C9UQY6_SPHS4</name>
<protein>
    <submittedName>
        <fullName evidence="1">Uncharacterized protein</fullName>
    </submittedName>
</protein>